<keyword evidence="4" id="KW-1185">Reference proteome</keyword>
<organism evidence="3 4">
    <name type="scientific">Lachnellula suecica</name>
    <dbReference type="NCBI Taxonomy" id="602035"/>
    <lineage>
        <taxon>Eukaryota</taxon>
        <taxon>Fungi</taxon>
        <taxon>Dikarya</taxon>
        <taxon>Ascomycota</taxon>
        <taxon>Pezizomycotina</taxon>
        <taxon>Leotiomycetes</taxon>
        <taxon>Helotiales</taxon>
        <taxon>Lachnaceae</taxon>
        <taxon>Lachnellula</taxon>
    </lineage>
</organism>
<reference evidence="3 4" key="1">
    <citation type="submission" date="2018-05" db="EMBL/GenBank/DDBJ databases">
        <title>Genome sequencing and assembly of the regulated plant pathogen Lachnellula willkommii and related sister species for the development of diagnostic species identification markers.</title>
        <authorList>
            <person name="Giroux E."/>
            <person name="Bilodeau G."/>
        </authorList>
    </citation>
    <scope>NUCLEOTIDE SEQUENCE [LARGE SCALE GENOMIC DNA]</scope>
    <source>
        <strain evidence="3 4">CBS 268.59</strain>
    </source>
</reference>
<dbReference type="Proteomes" id="UP000469558">
    <property type="component" value="Unassembled WGS sequence"/>
</dbReference>
<gene>
    <name evidence="3" type="primary">het-6_35</name>
    <name evidence="3" type="ORF">LSUE1_G007798</name>
</gene>
<accession>A0A8T9CEU2</accession>
<dbReference type="PANTHER" id="PTHR24148:SF73">
    <property type="entry name" value="HET DOMAIN PROTEIN (AFU_ORTHOLOGUE AFUA_8G01020)"/>
    <property type="match status" value="1"/>
</dbReference>
<dbReference type="EMBL" id="QGMK01000096">
    <property type="protein sequence ID" value="TVY84305.1"/>
    <property type="molecule type" value="Genomic_DNA"/>
</dbReference>
<dbReference type="Pfam" id="PF06985">
    <property type="entry name" value="HET"/>
    <property type="match status" value="1"/>
</dbReference>
<dbReference type="OrthoDB" id="3548654at2759"/>
<protein>
    <submittedName>
        <fullName evidence="3">Heterokaryon incompatibility protein 6 OR allele</fullName>
    </submittedName>
</protein>
<evidence type="ECO:0000313" key="3">
    <source>
        <dbReference type="EMBL" id="TVY84305.1"/>
    </source>
</evidence>
<dbReference type="InterPro" id="IPR052895">
    <property type="entry name" value="HetReg/Transcr_Mod"/>
</dbReference>
<evidence type="ECO:0000313" key="4">
    <source>
        <dbReference type="Proteomes" id="UP000469558"/>
    </source>
</evidence>
<feature type="domain" description="Heterokaryon incompatibility" evidence="2">
    <location>
        <begin position="63"/>
        <end position="241"/>
    </location>
</feature>
<name>A0A8T9CEU2_9HELO</name>
<dbReference type="PANTHER" id="PTHR24148">
    <property type="entry name" value="ANKYRIN REPEAT DOMAIN-CONTAINING PROTEIN 39 HOMOLOG-RELATED"/>
    <property type="match status" value="1"/>
</dbReference>
<sequence length="734" mass="84047">MEHTRPHPQRKDSKPPEGQNYEFYPLNGPNPIRLLYLEPDPVTKELRYTMRLADLSSDPPPVYNCLSYTWAYPQWVKLNAEEIDISKAGDRRNPMQCDGKTIYITDNLEAALHRLREVMTSVDKDSKERTPMWIDALCIHQEWREERNEQVAKMDQIYRHAQKVIVWLGPEDENQTATSIDVLERLAAVPRENQDVEIPSGLNHREIYTNLGMDPVRTSEWIALGELLMRTWFNRMWVIQELFEAKEVVVFCGRYELEWKQIVDASELLRATGLGQALMEYLDSMTSQLEEWTYGEDEVEYVTNTVNNQWLFESLREQKKSLKLETLLTYARYFGATNHLDYVYAVRGMWKPELEKHKLLRNTIAPKYNLKVEVIFTAAAYASLVEMGDLNILSLVEDSSLRKTRERKEQIARENEQDEIKRKGMLSKKLPSWVPDWSITPIAETLAMNPRPEKGWERWKASKGLPYSSPPAPVEGKLSVQGIFVTTISNKAAKQLRFLEGFEGVDGIEIFAFLEVLTDLLEHSPLSLASIIEVFWRTIIKDTYRDEPAGAVAQKALTSFLSRQVFEIEKLANASSPELLSADESPLTDIEMLLDKLSAQDPTSTIHSYQTVRQIIEKEKANVTYAGVNEEEKLFSESFRLAHVGRTLFCTKVDESRGLSLGIGPQSLKKDDEVWIIAGADVPMVLRPRGEGEWSLVGECYVHGIMDGEIVRDLREGGKTGNEHLGKAVNIVLM</sequence>
<dbReference type="InterPro" id="IPR010730">
    <property type="entry name" value="HET"/>
</dbReference>
<evidence type="ECO:0000259" key="2">
    <source>
        <dbReference type="Pfam" id="PF06985"/>
    </source>
</evidence>
<feature type="region of interest" description="Disordered" evidence="1">
    <location>
        <begin position="1"/>
        <end position="21"/>
    </location>
</feature>
<evidence type="ECO:0000256" key="1">
    <source>
        <dbReference type="SAM" id="MobiDB-lite"/>
    </source>
</evidence>
<comment type="caution">
    <text evidence="3">The sequence shown here is derived from an EMBL/GenBank/DDBJ whole genome shotgun (WGS) entry which is preliminary data.</text>
</comment>
<dbReference type="AlphaFoldDB" id="A0A8T9CEU2"/>
<feature type="compositionally biased region" description="Basic and acidic residues" evidence="1">
    <location>
        <begin position="1"/>
        <end position="15"/>
    </location>
</feature>
<proteinExistence type="predicted"/>
<dbReference type="Pfam" id="PF26639">
    <property type="entry name" value="Het-6_barrel"/>
    <property type="match status" value="1"/>
</dbReference>